<comment type="caution">
    <text evidence="5">The sequence shown here is derived from an EMBL/GenBank/DDBJ whole genome shotgun (WGS) entry which is preliminary data.</text>
</comment>
<accession>A0ABU0TU55</accession>
<dbReference type="PANTHER" id="PTHR30483:SF6">
    <property type="entry name" value="PERIPLASMIC BINDING PROTEIN OF ABC TRANSPORTER FOR NATURAL AMINO ACIDS"/>
    <property type="match status" value="1"/>
</dbReference>
<dbReference type="SUPFAM" id="SSF53822">
    <property type="entry name" value="Periplasmic binding protein-like I"/>
    <property type="match status" value="1"/>
</dbReference>
<sequence>MMIERTSQMVQSKKAWFAVAALAAATTLTLAGCSGGGSGAGSTGSAAAAGSYASQDCASDATSATTLKVGTILPQTGTLAFLGPPEIAGVGLAVNDIVEAGDSACTFWTDSGDSTDMAVSSASADKLIDAKVSVAIGAASSSVSLNVVDKLAAAPIVEISPANTSAELSGKSPFYFRTAPPDTVQGSALGQLIVGDGHQNVAFLVFNDAYGTGLRDVIQKTVEDAGGTITYGGKGKGQEFPPGQTTFSSEVTAAIASKPDAIVIIAFDETKAIVPELVSQSWDMKTTYYTDGNTSDYSKVFDAGTLEGAKGTIPGANAADDFKKRMSDWHQSVEGSALSDYSYGAESYDATILAALAAKKGGATDPTTIQKNMAAVSGAQGGTPCATYKECVDALAGGGSIHYKGVSGVGPFNSMNDPSSAFIGIYQFDADNKPIWQSAVEGKS</sequence>
<evidence type="ECO:0000313" key="5">
    <source>
        <dbReference type="EMBL" id="MDQ1123196.1"/>
    </source>
</evidence>
<evidence type="ECO:0000313" key="6">
    <source>
        <dbReference type="Proteomes" id="UP001226691"/>
    </source>
</evidence>
<dbReference type="InterPro" id="IPR028081">
    <property type="entry name" value="Leu-bd"/>
</dbReference>
<evidence type="ECO:0000256" key="2">
    <source>
        <dbReference type="ARBA" id="ARBA00022729"/>
    </source>
</evidence>
<name>A0ABU0TU55_MICTR</name>
<comment type="similarity">
    <text evidence="1">Belongs to the leucine-binding protein family.</text>
</comment>
<feature type="domain" description="Leucine-binding protein" evidence="4">
    <location>
        <begin position="66"/>
        <end position="377"/>
    </location>
</feature>
<dbReference type="EMBL" id="JAUTBF010000001">
    <property type="protein sequence ID" value="MDQ1123196.1"/>
    <property type="molecule type" value="Genomic_DNA"/>
</dbReference>
<evidence type="ECO:0000256" key="1">
    <source>
        <dbReference type="ARBA" id="ARBA00010062"/>
    </source>
</evidence>
<dbReference type="Gene3D" id="3.40.50.2300">
    <property type="match status" value="2"/>
</dbReference>
<reference evidence="5 6" key="1">
    <citation type="submission" date="2023-07" db="EMBL/GenBank/DDBJ databases">
        <title>Functional and genomic diversity of the sorghum phyllosphere microbiome.</title>
        <authorList>
            <person name="Shade A."/>
        </authorList>
    </citation>
    <scope>NUCLEOTIDE SEQUENCE [LARGE SCALE GENOMIC DNA]</scope>
    <source>
        <strain evidence="5 6">SORGH_AS_1207</strain>
    </source>
</reference>
<keyword evidence="6" id="KW-1185">Reference proteome</keyword>
<evidence type="ECO:0000256" key="3">
    <source>
        <dbReference type="SAM" id="SignalP"/>
    </source>
</evidence>
<dbReference type="Proteomes" id="UP001226691">
    <property type="component" value="Unassembled WGS sequence"/>
</dbReference>
<feature type="chain" id="PRO_5046078071" evidence="3">
    <location>
        <begin position="32"/>
        <end position="444"/>
    </location>
</feature>
<feature type="signal peptide" evidence="3">
    <location>
        <begin position="1"/>
        <end position="31"/>
    </location>
</feature>
<proteinExistence type="inferred from homology"/>
<dbReference type="PANTHER" id="PTHR30483">
    <property type="entry name" value="LEUCINE-SPECIFIC-BINDING PROTEIN"/>
    <property type="match status" value="1"/>
</dbReference>
<dbReference type="InterPro" id="IPR028082">
    <property type="entry name" value="Peripla_BP_I"/>
</dbReference>
<dbReference type="InterPro" id="IPR051010">
    <property type="entry name" value="BCAA_transport"/>
</dbReference>
<organism evidence="5 6">
    <name type="scientific">Microbacterium trichothecenolyticum</name>
    <name type="common">Aureobacterium trichothecenolyticum</name>
    <dbReference type="NCBI Taxonomy" id="69370"/>
    <lineage>
        <taxon>Bacteria</taxon>
        <taxon>Bacillati</taxon>
        <taxon>Actinomycetota</taxon>
        <taxon>Actinomycetes</taxon>
        <taxon>Micrococcales</taxon>
        <taxon>Microbacteriaceae</taxon>
        <taxon>Microbacterium</taxon>
    </lineage>
</organism>
<protein>
    <submittedName>
        <fullName evidence="5">Neutral amino acid transport system substrate-binding protein</fullName>
    </submittedName>
</protein>
<evidence type="ECO:0000259" key="4">
    <source>
        <dbReference type="Pfam" id="PF13458"/>
    </source>
</evidence>
<gene>
    <name evidence="5" type="ORF">QE412_001769</name>
</gene>
<keyword evidence="2 3" id="KW-0732">Signal</keyword>
<dbReference type="Pfam" id="PF13458">
    <property type="entry name" value="Peripla_BP_6"/>
    <property type="match status" value="1"/>
</dbReference>
<dbReference type="PROSITE" id="PS51257">
    <property type="entry name" value="PROKAR_LIPOPROTEIN"/>
    <property type="match status" value="1"/>
</dbReference>